<evidence type="ECO:0000313" key="2">
    <source>
        <dbReference type="Proteomes" id="UP000006462"/>
    </source>
</evidence>
<dbReference type="Proteomes" id="UP000006462">
    <property type="component" value="Unassembled WGS sequence"/>
</dbReference>
<organism evidence="1 2">
    <name type="scientific">Pyramidobacter piscolens W5455</name>
    <dbReference type="NCBI Taxonomy" id="352165"/>
    <lineage>
        <taxon>Bacteria</taxon>
        <taxon>Thermotogati</taxon>
        <taxon>Synergistota</taxon>
        <taxon>Synergistia</taxon>
        <taxon>Synergistales</taxon>
        <taxon>Dethiosulfovibrionaceae</taxon>
        <taxon>Pyramidobacter</taxon>
    </lineage>
</organism>
<accession>A0ABM9ZXW8</accession>
<gene>
    <name evidence="1" type="ORF">HMPREF7215_0759</name>
</gene>
<keyword evidence="2" id="KW-1185">Reference proteome</keyword>
<proteinExistence type="predicted"/>
<evidence type="ECO:0000313" key="1">
    <source>
        <dbReference type="EMBL" id="EFB91763.1"/>
    </source>
</evidence>
<name>A0ABM9ZXW8_9BACT</name>
<comment type="caution">
    <text evidence="1">The sequence shown here is derived from an EMBL/GenBank/DDBJ whole genome shotgun (WGS) entry which is preliminary data.</text>
</comment>
<dbReference type="EMBL" id="ADFP01000019">
    <property type="protein sequence ID" value="EFB91763.1"/>
    <property type="molecule type" value="Genomic_DNA"/>
</dbReference>
<sequence>MIPAWKRGAAFFGGAAFFAALTNLRRYEANLWRRFESPRCQ</sequence>
<reference evidence="1 2" key="1">
    <citation type="submission" date="2009-12" db="EMBL/GenBank/DDBJ databases">
        <authorList>
            <person name="Shrivastava S."/>
            <person name="Madupu R."/>
            <person name="Durkin A.S."/>
            <person name="Torralba M."/>
            <person name="Methe B."/>
            <person name="Sutton G.G."/>
            <person name="Strausberg R.L."/>
            <person name="Nelson K.E."/>
        </authorList>
    </citation>
    <scope>NUCLEOTIDE SEQUENCE [LARGE SCALE GENOMIC DNA]</scope>
    <source>
        <strain evidence="1 2">W5455</strain>
    </source>
</reference>
<protein>
    <submittedName>
        <fullName evidence="1">Uncharacterized protein</fullName>
    </submittedName>
</protein>